<evidence type="ECO:0000313" key="2">
    <source>
        <dbReference type="EMBL" id="SEP75121.1"/>
    </source>
</evidence>
<dbReference type="PANTHER" id="PTHR34413">
    <property type="entry name" value="PROPHAGE TAIL FIBER ASSEMBLY PROTEIN HOMOLOG TFAE-RELATED-RELATED"/>
    <property type="match status" value="1"/>
</dbReference>
<evidence type="ECO:0000313" key="4">
    <source>
        <dbReference type="Proteomes" id="UP001329505"/>
    </source>
</evidence>
<gene>
    <name evidence="2" type="ORF">SAMN05216230_101386</name>
    <name evidence="1" type="ORF">V0R55_10780</name>
</gene>
<dbReference type="PANTHER" id="PTHR34413:SF2">
    <property type="entry name" value="PROPHAGE TAIL FIBER ASSEMBLY PROTEIN HOMOLOG TFAE-RELATED"/>
    <property type="match status" value="1"/>
</dbReference>
<dbReference type="AlphaFoldDB" id="A0A1H9AF24"/>
<dbReference type="Proteomes" id="UP000199221">
    <property type="component" value="Unassembled WGS sequence"/>
</dbReference>
<dbReference type="EMBL" id="FOEQ01000001">
    <property type="protein sequence ID" value="SEP75121.1"/>
    <property type="molecule type" value="Genomic_DNA"/>
</dbReference>
<organism evidence="2 3">
    <name type="scientific">Pseudomonas soli</name>
    <dbReference type="NCBI Taxonomy" id="1306993"/>
    <lineage>
        <taxon>Bacteria</taxon>
        <taxon>Pseudomonadati</taxon>
        <taxon>Pseudomonadota</taxon>
        <taxon>Gammaproteobacteria</taxon>
        <taxon>Pseudomonadales</taxon>
        <taxon>Pseudomonadaceae</taxon>
        <taxon>Pseudomonas</taxon>
    </lineage>
</organism>
<dbReference type="InterPro" id="IPR003458">
    <property type="entry name" value="Phage_T4_Gp38_tail_assem"/>
</dbReference>
<evidence type="ECO:0000313" key="1">
    <source>
        <dbReference type="EMBL" id="MEE1880648.1"/>
    </source>
</evidence>
<reference evidence="1 4" key="2">
    <citation type="submission" date="2024-01" db="EMBL/GenBank/DDBJ databases">
        <title>Unpublished Manusciprt.</title>
        <authorList>
            <person name="Duman M."/>
            <person name="Valdes E.G."/>
            <person name="Ajmi N."/>
            <person name="Altun S."/>
            <person name="Saticioglu I.B."/>
        </authorList>
    </citation>
    <scope>NUCLEOTIDE SEQUENCE [LARGE SCALE GENOMIC DNA]</scope>
    <source>
        <strain evidence="1 4">139P</strain>
    </source>
</reference>
<keyword evidence="4" id="KW-1185">Reference proteome</keyword>
<dbReference type="Proteomes" id="UP001329505">
    <property type="component" value="Unassembled WGS sequence"/>
</dbReference>
<dbReference type="RefSeq" id="WP_094010108.1">
    <property type="nucleotide sequence ID" value="NZ_CP128543.1"/>
</dbReference>
<name>A0A1H9AF24_9PSED</name>
<proteinExistence type="predicted"/>
<dbReference type="Pfam" id="PF02413">
    <property type="entry name" value="Caudo_TAP"/>
    <property type="match status" value="1"/>
</dbReference>
<protein>
    <submittedName>
        <fullName evidence="1">Tail fiber assembly protein</fullName>
    </submittedName>
    <submittedName>
        <fullName evidence="2">Virus tail fibre assembly protein, lambda gpK</fullName>
    </submittedName>
</protein>
<dbReference type="GeneID" id="93676386"/>
<evidence type="ECO:0000313" key="3">
    <source>
        <dbReference type="Proteomes" id="UP000199221"/>
    </source>
</evidence>
<dbReference type="EMBL" id="JAZDQQ010000007">
    <property type="protein sequence ID" value="MEE1880648.1"/>
    <property type="molecule type" value="Genomic_DNA"/>
</dbReference>
<sequence>MTDQINQGAVAAVQFYQAVAAAWWQQAGVVAPLVCNVDPASGEFLGACAADPSPLEPGIWLIPAHSYSIQPPELKAGFAAIVTQDGKHWDQVVDHRGVTVYRTADGEAQAWSRLGELPEDFTLQAPTSDFDIWNGSAWVIDHVARGKALRQSGAHKQALLVRYATLRISTLQDAVALEMATDAEATALTAWKRYRIELNRLDLSDTAPTAESWPSCPDETAAADWLISQGFEEVA</sequence>
<accession>A0A1H9AF24</accession>
<reference evidence="2 3" key="1">
    <citation type="submission" date="2016-10" db="EMBL/GenBank/DDBJ databases">
        <authorList>
            <person name="de Groot N.N."/>
        </authorList>
    </citation>
    <scope>NUCLEOTIDE SEQUENCE [LARGE SCALE GENOMIC DNA]</scope>
    <source>
        <strain evidence="2 3">LMG 27941</strain>
    </source>
</reference>
<dbReference type="InterPro" id="IPR051220">
    <property type="entry name" value="TFA_Chaperone"/>
</dbReference>